<protein>
    <submittedName>
        <fullName evidence="4">SET domain-containing protein 5</fullName>
    </submittedName>
</protein>
<dbReference type="CDD" id="cd20071">
    <property type="entry name" value="SET_SMYD"/>
    <property type="match status" value="1"/>
</dbReference>
<feature type="signal peptide" evidence="2">
    <location>
        <begin position="1"/>
        <end position="18"/>
    </location>
</feature>
<dbReference type="Gene3D" id="2.170.270.10">
    <property type="entry name" value="SET domain"/>
    <property type="match status" value="1"/>
</dbReference>
<feature type="domain" description="SET" evidence="3">
    <location>
        <begin position="124"/>
        <end position="274"/>
    </location>
</feature>
<reference evidence="4 5" key="1">
    <citation type="journal article" date="2016" name="Genome Announc.">
        <title>Genome Sequence of Madurella mycetomatis mm55, Isolated from a Human Mycetoma Case in Sudan.</title>
        <authorList>
            <person name="Smit S."/>
            <person name="Derks M.F."/>
            <person name="Bervoets S."/>
            <person name="Fahal A."/>
            <person name="van Leeuwen W."/>
            <person name="van Belkum A."/>
            <person name="van de Sande W.W."/>
        </authorList>
    </citation>
    <scope>NUCLEOTIDE SEQUENCE [LARGE SCALE GENOMIC DNA]</scope>
    <source>
        <strain evidence="5">mm55</strain>
    </source>
</reference>
<evidence type="ECO:0000256" key="1">
    <source>
        <dbReference type="SAM" id="MobiDB-lite"/>
    </source>
</evidence>
<feature type="region of interest" description="Disordered" evidence="1">
    <location>
        <begin position="412"/>
        <end position="436"/>
    </location>
</feature>
<dbReference type="VEuPathDB" id="FungiDB:MMYC01_203513"/>
<evidence type="ECO:0000256" key="2">
    <source>
        <dbReference type="SAM" id="SignalP"/>
    </source>
</evidence>
<dbReference type="InterPro" id="IPR046341">
    <property type="entry name" value="SET_dom_sf"/>
</dbReference>
<dbReference type="EMBL" id="LCTW02000087">
    <property type="protein sequence ID" value="KXX79440.1"/>
    <property type="molecule type" value="Genomic_DNA"/>
</dbReference>
<keyword evidence="5" id="KW-1185">Reference proteome</keyword>
<dbReference type="OrthoDB" id="1028014at2759"/>
<organism evidence="4 5">
    <name type="scientific">Madurella mycetomatis</name>
    <dbReference type="NCBI Taxonomy" id="100816"/>
    <lineage>
        <taxon>Eukaryota</taxon>
        <taxon>Fungi</taxon>
        <taxon>Dikarya</taxon>
        <taxon>Ascomycota</taxon>
        <taxon>Pezizomycotina</taxon>
        <taxon>Sordariomycetes</taxon>
        <taxon>Sordariomycetidae</taxon>
        <taxon>Sordariales</taxon>
        <taxon>Sordariales incertae sedis</taxon>
        <taxon>Madurella</taxon>
    </lineage>
</organism>
<proteinExistence type="predicted"/>
<dbReference type="SUPFAM" id="SSF82199">
    <property type="entry name" value="SET domain"/>
    <property type="match status" value="1"/>
</dbReference>
<sequence length="436" mass="48836">MYSLPFLSVLSAATIAAALQTQLTNAEVCSPNPLLRADQFICAAPRPKPKTAAPAFIKVEPELWEDGERFRRPSDYKLPPSWEGPENCFTDFCVYSNKDNGGGGIAMITTARNAYLAANFPSNPHFSIEPTAYYEAKIPGKGIGLVANRTIRKGEIIFQHSPTLLIQSTPHLDLEAEVRENLYQFTLGKLPEIAREKFMRQMGDTAYSRIEKNSFRIYVDAKRPHSAHLGVYPDVSRFNHDCRPNIHYRIANITHTTVAVRDIQPGEELTVSYIYGQAVKSERQTQLSAWGFDCSCSQCTLPALESAASDARIRQIKELEDEIEQKMSKERGAGIRPEMGGKLVELYLAERLEAYLAPTYTRAALIYSMFGNEEKAREYAAEAADALEREYGSHATDIESMRRLAENPKAHWSWGVKATSGSAGKRNQTKTKEKQK</sequence>
<dbReference type="Pfam" id="PF00856">
    <property type="entry name" value="SET"/>
    <property type="match status" value="1"/>
</dbReference>
<evidence type="ECO:0000259" key="3">
    <source>
        <dbReference type="PROSITE" id="PS50280"/>
    </source>
</evidence>
<dbReference type="AlphaFoldDB" id="A0A175W839"/>
<gene>
    <name evidence="4" type="ORF">MMYC01_203513</name>
</gene>
<evidence type="ECO:0000313" key="4">
    <source>
        <dbReference type="EMBL" id="KXX79440.1"/>
    </source>
</evidence>
<dbReference type="SMART" id="SM00317">
    <property type="entry name" value="SET"/>
    <property type="match status" value="1"/>
</dbReference>
<dbReference type="Proteomes" id="UP000078237">
    <property type="component" value="Unassembled WGS sequence"/>
</dbReference>
<keyword evidence="2" id="KW-0732">Signal</keyword>
<evidence type="ECO:0000313" key="5">
    <source>
        <dbReference type="Proteomes" id="UP000078237"/>
    </source>
</evidence>
<accession>A0A175W839</accession>
<dbReference type="PANTHER" id="PTHR47332">
    <property type="entry name" value="SET DOMAIN-CONTAINING PROTEIN 5"/>
    <property type="match status" value="1"/>
</dbReference>
<dbReference type="InterPro" id="IPR053185">
    <property type="entry name" value="SET_domain_protein"/>
</dbReference>
<dbReference type="PANTHER" id="PTHR47332:SF6">
    <property type="entry name" value="SET DOMAIN-CONTAINING PROTEIN"/>
    <property type="match status" value="1"/>
</dbReference>
<comment type="caution">
    <text evidence="4">The sequence shown here is derived from an EMBL/GenBank/DDBJ whole genome shotgun (WGS) entry which is preliminary data.</text>
</comment>
<dbReference type="InterPro" id="IPR001214">
    <property type="entry name" value="SET_dom"/>
</dbReference>
<feature type="chain" id="PRO_5008043739" evidence="2">
    <location>
        <begin position="19"/>
        <end position="436"/>
    </location>
</feature>
<dbReference type="PROSITE" id="PS50280">
    <property type="entry name" value="SET"/>
    <property type="match status" value="1"/>
</dbReference>
<dbReference type="STRING" id="100816.A0A175W839"/>
<name>A0A175W839_9PEZI</name>